<organism evidence="1 2">
    <name type="scientific">Filimonas lacunae</name>
    <dbReference type="NCBI Taxonomy" id="477680"/>
    <lineage>
        <taxon>Bacteria</taxon>
        <taxon>Pseudomonadati</taxon>
        <taxon>Bacteroidota</taxon>
        <taxon>Chitinophagia</taxon>
        <taxon>Chitinophagales</taxon>
        <taxon>Chitinophagaceae</taxon>
        <taxon>Filimonas</taxon>
    </lineage>
</organism>
<dbReference type="AlphaFoldDB" id="A0A173MEU9"/>
<keyword evidence="2" id="KW-1185">Reference proteome</keyword>
<name>A0A173MEU9_9BACT</name>
<accession>A0A173MEU9</accession>
<gene>
    <name evidence="1" type="ORF">SAMN05421788_10635</name>
</gene>
<protein>
    <submittedName>
        <fullName evidence="1">WGR domain-containing protein, predicted DNA-binding domain in MolR</fullName>
    </submittedName>
</protein>
<proteinExistence type="predicted"/>
<dbReference type="OrthoDB" id="676262at2"/>
<dbReference type="KEGG" id="fln:FLA_1973"/>
<dbReference type="Proteomes" id="UP000186917">
    <property type="component" value="Unassembled WGS sequence"/>
</dbReference>
<reference evidence="2" key="1">
    <citation type="submission" date="2017-01" db="EMBL/GenBank/DDBJ databases">
        <authorList>
            <person name="Varghese N."/>
            <person name="Submissions S."/>
        </authorList>
    </citation>
    <scope>NUCLEOTIDE SEQUENCE [LARGE SCALE GENOMIC DNA]</scope>
    <source>
        <strain evidence="2">DSM 21054</strain>
    </source>
</reference>
<sequence length="73" mass="8623">MMQYFEFQNGSSFLEITQENTTIKTRCGQKGTEGTITEQVFQDTDTATQEYNRLVQEQKKDDSYYFILGDYRL</sequence>
<evidence type="ECO:0000313" key="1">
    <source>
        <dbReference type="EMBL" id="SIT23928.1"/>
    </source>
</evidence>
<dbReference type="GO" id="GO:0003677">
    <property type="term" value="F:DNA binding"/>
    <property type="evidence" value="ECO:0007669"/>
    <property type="project" value="UniProtKB-KW"/>
</dbReference>
<keyword evidence="1" id="KW-0238">DNA-binding</keyword>
<dbReference type="RefSeq" id="WP_076380258.1">
    <property type="nucleotide sequence ID" value="NZ_AP017422.1"/>
</dbReference>
<evidence type="ECO:0000313" key="2">
    <source>
        <dbReference type="Proteomes" id="UP000186917"/>
    </source>
</evidence>
<dbReference type="Gene3D" id="2.20.140.10">
    <property type="entry name" value="WGR domain"/>
    <property type="match status" value="1"/>
</dbReference>
<dbReference type="EMBL" id="FTOR01000006">
    <property type="protein sequence ID" value="SIT23928.1"/>
    <property type="molecule type" value="Genomic_DNA"/>
</dbReference>